<reference evidence="1 2" key="1">
    <citation type="submission" date="2018-02" db="EMBL/GenBank/DDBJ databases">
        <title>Lelliotia aquatilis sp. nov., isolated from drinking water.</title>
        <authorList>
            <person name="Kaempfer P."/>
            <person name="Glaeser S."/>
            <person name="Exner M."/>
            <person name="Doijad S."/>
            <person name="Chakraborty T."/>
        </authorList>
    </citation>
    <scope>NUCLEOTIDE SEQUENCE [LARGE SCALE GENOMIC DNA]</scope>
    <source>
        <strain evidence="1 2">6331-17</strain>
    </source>
</reference>
<evidence type="ECO:0000313" key="1">
    <source>
        <dbReference type="EMBL" id="POZ24106.1"/>
    </source>
</evidence>
<protein>
    <submittedName>
        <fullName evidence="1">Uncharacterized protein</fullName>
    </submittedName>
</protein>
<name>A0ABX5A4G0_9ENTR</name>
<dbReference type="EMBL" id="PQVW01000004">
    <property type="protein sequence ID" value="POZ24106.1"/>
    <property type="molecule type" value="Genomic_DNA"/>
</dbReference>
<comment type="caution">
    <text evidence="1">The sequence shown here is derived from an EMBL/GenBank/DDBJ whole genome shotgun (WGS) entry which is preliminary data.</text>
</comment>
<evidence type="ECO:0000313" key="2">
    <source>
        <dbReference type="Proteomes" id="UP000237025"/>
    </source>
</evidence>
<proteinExistence type="predicted"/>
<accession>A0ABX5A4G0</accession>
<keyword evidence="2" id="KW-1185">Reference proteome</keyword>
<sequence>MHKFFRGDFIKPDHAGQAFRWSAQLHKKAGVLCAGEAGESSRAEGVRRVYLLIPFFASVRLCFGAVALWSGEGVEKKSPCQRGAEGIV</sequence>
<gene>
    <name evidence="1" type="ORF">C3712_07800</name>
</gene>
<dbReference type="Proteomes" id="UP000237025">
    <property type="component" value="Unassembled WGS sequence"/>
</dbReference>
<organism evidence="1 2">
    <name type="scientific">Lelliottia aquatilis</name>
    <dbReference type="NCBI Taxonomy" id="2080838"/>
    <lineage>
        <taxon>Bacteria</taxon>
        <taxon>Pseudomonadati</taxon>
        <taxon>Pseudomonadota</taxon>
        <taxon>Gammaproteobacteria</taxon>
        <taxon>Enterobacterales</taxon>
        <taxon>Enterobacteriaceae</taxon>
        <taxon>Lelliottia</taxon>
    </lineage>
</organism>